<organism evidence="1 2">
    <name type="scientific">Rhododendron molle</name>
    <name type="common">Chinese azalea</name>
    <name type="synonym">Azalea mollis</name>
    <dbReference type="NCBI Taxonomy" id="49168"/>
    <lineage>
        <taxon>Eukaryota</taxon>
        <taxon>Viridiplantae</taxon>
        <taxon>Streptophyta</taxon>
        <taxon>Embryophyta</taxon>
        <taxon>Tracheophyta</taxon>
        <taxon>Spermatophyta</taxon>
        <taxon>Magnoliopsida</taxon>
        <taxon>eudicotyledons</taxon>
        <taxon>Gunneridae</taxon>
        <taxon>Pentapetalae</taxon>
        <taxon>asterids</taxon>
        <taxon>Ericales</taxon>
        <taxon>Ericaceae</taxon>
        <taxon>Ericoideae</taxon>
        <taxon>Rhodoreae</taxon>
        <taxon>Rhododendron</taxon>
    </lineage>
</organism>
<name>A0ACC0LN45_RHOML</name>
<keyword evidence="2" id="KW-1185">Reference proteome</keyword>
<gene>
    <name evidence="1" type="ORF">RHMOL_Rhmol11G0023500</name>
</gene>
<dbReference type="Proteomes" id="UP001062846">
    <property type="component" value="Chromosome 11"/>
</dbReference>
<reference evidence="1" key="1">
    <citation type="submission" date="2022-02" db="EMBL/GenBank/DDBJ databases">
        <title>Plant Genome Project.</title>
        <authorList>
            <person name="Zhang R.-G."/>
        </authorList>
    </citation>
    <scope>NUCLEOTIDE SEQUENCE</scope>
    <source>
        <strain evidence="1">AT1</strain>
    </source>
</reference>
<protein>
    <submittedName>
        <fullName evidence="1">Uncharacterized protein</fullName>
    </submittedName>
</protein>
<comment type="caution">
    <text evidence="1">The sequence shown here is derived from an EMBL/GenBank/DDBJ whole genome shotgun (WGS) entry which is preliminary data.</text>
</comment>
<proteinExistence type="predicted"/>
<evidence type="ECO:0000313" key="1">
    <source>
        <dbReference type="EMBL" id="KAI8530040.1"/>
    </source>
</evidence>
<sequence length="59" mass="7406">MERFFNLNNLKSEIVTCRIYLIFKKLRLYLKECVSFRKKTEMKRIFNLSNLKVRLKHYF</sequence>
<accession>A0ACC0LN45</accession>
<dbReference type="EMBL" id="CM046398">
    <property type="protein sequence ID" value="KAI8530040.1"/>
    <property type="molecule type" value="Genomic_DNA"/>
</dbReference>
<evidence type="ECO:0000313" key="2">
    <source>
        <dbReference type="Proteomes" id="UP001062846"/>
    </source>
</evidence>